<evidence type="ECO:0000256" key="7">
    <source>
        <dbReference type="ARBA" id="ARBA00022989"/>
    </source>
</evidence>
<comment type="subcellular location">
    <subcellularLocation>
        <location evidence="1">Mitochondrion inner membrane</location>
        <topology evidence="1">Single-pass membrane protein</topology>
    </subcellularLocation>
</comment>
<keyword evidence="8" id="KW-0496">Mitochondrion</keyword>
<evidence type="ECO:0000256" key="8">
    <source>
        <dbReference type="ARBA" id="ARBA00023128"/>
    </source>
</evidence>
<evidence type="ECO:0000256" key="4">
    <source>
        <dbReference type="ARBA" id="ARBA00022692"/>
    </source>
</evidence>
<keyword evidence="7 11" id="KW-1133">Transmembrane helix</keyword>
<dbReference type="RefSeq" id="XP_049136767.1">
    <property type="nucleotide sequence ID" value="XM_049280810.1"/>
</dbReference>
<dbReference type="PANTHER" id="PTHR13313">
    <property type="entry name" value="CYTOCHROME C OXIDASE SUBUNIT VIIC"/>
    <property type="match status" value="1"/>
</dbReference>
<keyword evidence="4 11" id="KW-0812">Transmembrane</keyword>
<name>A0A9Q8SDC1_9PEZI</name>
<evidence type="ECO:0000256" key="9">
    <source>
        <dbReference type="ARBA" id="ARBA00023136"/>
    </source>
</evidence>
<evidence type="ECO:0000313" key="12">
    <source>
        <dbReference type="EMBL" id="UQC75120.1"/>
    </source>
</evidence>
<dbReference type="AlphaFoldDB" id="A0A9Q8SDC1"/>
<evidence type="ECO:0000313" key="13">
    <source>
        <dbReference type="Proteomes" id="UP000830671"/>
    </source>
</evidence>
<dbReference type="InterPro" id="IPR036636">
    <property type="entry name" value="COX7C/Cox8_sf"/>
</dbReference>
<reference evidence="12" key="1">
    <citation type="journal article" date="2021" name="Mol. Plant Microbe Interact.">
        <title>Complete Genome Sequence of the Plant-Pathogenic Fungus Colletotrichum lupini.</title>
        <authorList>
            <person name="Baroncelli R."/>
            <person name="Pensec F."/>
            <person name="Da Lio D."/>
            <person name="Boufleur T."/>
            <person name="Vicente I."/>
            <person name="Sarrocco S."/>
            <person name="Picot A."/>
            <person name="Baraldi E."/>
            <person name="Sukno S."/>
            <person name="Thon M."/>
            <person name="Le Floch G."/>
        </authorList>
    </citation>
    <scope>NUCLEOTIDE SEQUENCE</scope>
    <source>
        <strain evidence="12">IMI 504893</strain>
    </source>
</reference>
<dbReference type="EMBL" id="CP019471">
    <property type="protein sequence ID" value="UQC75120.1"/>
    <property type="molecule type" value="Genomic_DNA"/>
</dbReference>
<dbReference type="GeneID" id="73335820"/>
<protein>
    <recommendedName>
        <fullName evidence="10">Cytochrome c oxidase subunit 8, mitochondrial</fullName>
    </recommendedName>
</protein>
<sequence>MFARAAARAVPKTPSTVARRGFQTTRAQMSSPYHYPEGPYTNIPFNPKSKFFGLGFWTYSFVGFFAPFGIAVWQTKKPKRLFVLNGSAGKPNYDLSVAAFYVMNVNRRPGSHTRLQPVPVLGYSS</sequence>
<evidence type="ECO:0000256" key="6">
    <source>
        <dbReference type="ARBA" id="ARBA00022946"/>
    </source>
</evidence>
<evidence type="ECO:0000256" key="2">
    <source>
        <dbReference type="ARBA" id="ARBA00004673"/>
    </source>
</evidence>
<keyword evidence="6" id="KW-0809">Transit peptide</keyword>
<evidence type="ECO:0000256" key="1">
    <source>
        <dbReference type="ARBA" id="ARBA00004434"/>
    </source>
</evidence>
<dbReference type="Gene3D" id="4.10.49.10">
    <property type="entry name" value="Cytochrome c oxidase subunit VIIc"/>
    <property type="match status" value="1"/>
</dbReference>
<comment type="similarity">
    <text evidence="3">Belongs to the cytochrome c oxidase VIIc family.</text>
</comment>
<evidence type="ECO:0000256" key="3">
    <source>
        <dbReference type="ARBA" id="ARBA00010514"/>
    </source>
</evidence>
<comment type="pathway">
    <text evidence="2">Energy metabolism; oxidative phosphorylation.</text>
</comment>
<keyword evidence="9 11" id="KW-0472">Membrane</keyword>
<dbReference type="Proteomes" id="UP000830671">
    <property type="component" value="Chromosome 1"/>
</dbReference>
<dbReference type="Pfam" id="PF02935">
    <property type="entry name" value="COX7C"/>
    <property type="match status" value="1"/>
</dbReference>
<dbReference type="PANTHER" id="PTHR13313:SF0">
    <property type="entry name" value="CYTOCHROME C OXIDASE SUBUNIT 7C, MITOCHONDRIAL"/>
    <property type="match status" value="1"/>
</dbReference>
<keyword evidence="5" id="KW-0999">Mitochondrion inner membrane</keyword>
<gene>
    <name evidence="12" type="ORF">CLUP02_01773</name>
</gene>
<evidence type="ECO:0000256" key="11">
    <source>
        <dbReference type="SAM" id="Phobius"/>
    </source>
</evidence>
<evidence type="ECO:0000256" key="10">
    <source>
        <dbReference type="ARBA" id="ARBA00071004"/>
    </source>
</evidence>
<dbReference type="KEGG" id="clup:CLUP02_01773"/>
<dbReference type="FunFam" id="4.10.49.10:FF:000001">
    <property type="entry name" value="Cytochrome c oxidase subunit 7C"/>
    <property type="match status" value="1"/>
</dbReference>
<proteinExistence type="inferred from homology"/>
<accession>A0A9Q8SDC1</accession>
<keyword evidence="13" id="KW-1185">Reference proteome</keyword>
<dbReference type="InterPro" id="IPR004202">
    <property type="entry name" value="COX7C/Cox8"/>
</dbReference>
<dbReference type="GO" id="GO:0005743">
    <property type="term" value="C:mitochondrial inner membrane"/>
    <property type="evidence" value="ECO:0007669"/>
    <property type="project" value="UniProtKB-SubCell"/>
</dbReference>
<evidence type="ECO:0000256" key="5">
    <source>
        <dbReference type="ARBA" id="ARBA00022792"/>
    </source>
</evidence>
<feature type="transmembrane region" description="Helical" evidence="11">
    <location>
        <begin position="51"/>
        <end position="73"/>
    </location>
</feature>
<organism evidence="12 13">
    <name type="scientific">Colletotrichum lupini</name>
    <dbReference type="NCBI Taxonomy" id="145971"/>
    <lineage>
        <taxon>Eukaryota</taxon>
        <taxon>Fungi</taxon>
        <taxon>Dikarya</taxon>
        <taxon>Ascomycota</taxon>
        <taxon>Pezizomycotina</taxon>
        <taxon>Sordariomycetes</taxon>
        <taxon>Hypocreomycetidae</taxon>
        <taxon>Glomerellales</taxon>
        <taxon>Glomerellaceae</taxon>
        <taxon>Colletotrichum</taxon>
        <taxon>Colletotrichum acutatum species complex</taxon>
    </lineage>
</organism>
<dbReference type="GO" id="GO:0045277">
    <property type="term" value="C:respiratory chain complex IV"/>
    <property type="evidence" value="ECO:0007669"/>
    <property type="project" value="InterPro"/>
</dbReference>
<dbReference type="GO" id="GO:0006123">
    <property type="term" value="P:mitochondrial electron transport, cytochrome c to oxygen"/>
    <property type="evidence" value="ECO:0007669"/>
    <property type="project" value="InterPro"/>
</dbReference>